<evidence type="ECO:0000313" key="2">
    <source>
        <dbReference type="Proteomes" id="UP000225277"/>
    </source>
</evidence>
<protein>
    <submittedName>
        <fullName evidence="1">Uncharacterized protein</fullName>
    </submittedName>
</protein>
<organism evidence="1 2">
    <name type="scientific">Ramularia collo-cygni</name>
    <dbReference type="NCBI Taxonomy" id="112498"/>
    <lineage>
        <taxon>Eukaryota</taxon>
        <taxon>Fungi</taxon>
        <taxon>Dikarya</taxon>
        <taxon>Ascomycota</taxon>
        <taxon>Pezizomycotina</taxon>
        <taxon>Dothideomycetes</taxon>
        <taxon>Dothideomycetidae</taxon>
        <taxon>Mycosphaerellales</taxon>
        <taxon>Mycosphaerellaceae</taxon>
        <taxon>Ramularia</taxon>
    </lineage>
</organism>
<dbReference type="RefSeq" id="XP_023630600.1">
    <property type="nucleotide sequence ID" value="XM_023774832.1"/>
</dbReference>
<dbReference type="Proteomes" id="UP000225277">
    <property type="component" value="Unassembled WGS sequence"/>
</dbReference>
<sequence>MDHQFIICADANLELIGQCISDLTQACGQRLWTDEIQRSVIAREMRVSLSRAQIRLDAQNRLRAQEIALAQWELGEFRERVRREAARQLLREENDYEDNDVIIETDSDEDVSEGE</sequence>
<keyword evidence="2" id="KW-1185">Reference proteome</keyword>
<gene>
    <name evidence="1" type="ORF">RCC_09591</name>
</gene>
<dbReference type="EMBL" id="FJUY01000018">
    <property type="protein sequence ID" value="CZT23876.1"/>
    <property type="molecule type" value="Genomic_DNA"/>
</dbReference>
<reference evidence="1 2" key="1">
    <citation type="submission" date="2016-03" db="EMBL/GenBank/DDBJ databases">
        <authorList>
            <person name="Ploux O."/>
        </authorList>
    </citation>
    <scope>NUCLEOTIDE SEQUENCE [LARGE SCALE GENOMIC DNA]</scope>
    <source>
        <strain evidence="1 2">URUG2</strain>
    </source>
</reference>
<name>A0A2D3V3C9_9PEZI</name>
<dbReference type="AlphaFoldDB" id="A0A2D3V3C9"/>
<accession>A0A2D3V3C9</accession>
<dbReference type="GeneID" id="35604659"/>
<evidence type="ECO:0000313" key="1">
    <source>
        <dbReference type="EMBL" id="CZT23876.1"/>
    </source>
</evidence>
<proteinExistence type="predicted"/>